<dbReference type="EMBL" id="CBXE010000007">
    <property type="protein sequence ID" value="CDL79089.1"/>
    <property type="molecule type" value="Genomic_DNA"/>
</dbReference>
<evidence type="ECO:0000313" key="1">
    <source>
        <dbReference type="EMBL" id="CDL79089.1"/>
    </source>
</evidence>
<name>W1IKY2_9GAMM</name>
<dbReference type="AlphaFoldDB" id="W1IKY2"/>
<gene>
    <name evidence="1" type="ORF">XCR1_1040014</name>
</gene>
<dbReference type="Proteomes" id="UP000019197">
    <property type="component" value="Unassembled WGS sequence"/>
</dbReference>
<evidence type="ECO:0000313" key="2">
    <source>
        <dbReference type="Proteomes" id="UP000019197"/>
    </source>
</evidence>
<sequence length="45" mass="5129">MFDKNGFLTFVRDSLKLAMHLGGQQKFRIGEKEALLLHCSNDCTD</sequence>
<comment type="caution">
    <text evidence="1">The sequence shown here is derived from an EMBL/GenBank/DDBJ whole genome shotgun (WGS) entry which is preliminary data.</text>
</comment>
<proteinExistence type="predicted"/>
<reference evidence="1 2" key="1">
    <citation type="submission" date="2013-11" db="EMBL/GenBank/DDBJ databases">
        <title>Draft genome sequence and annotation of the entomopathogenic bacterium, Xenorhabdus cabanillasi strain JM26.</title>
        <authorList>
            <person name="Gualtieri M."/>
            <person name="Ogier J.C."/>
            <person name="Pages S."/>
            <person name="Givaudan A."/>
            <person name="Gaudriault S."/>
        </authorList>
    </citation>
    <scope>NUCLEOTIDE SEQUENCE [LARGE SCALE GENOMIC DNA]</scope>
    <source>
        <strain evidence="1 2">JM26</strain>
    </source>
</reference>
<protein>
    <submittedName>
        <fullName evidence="1">Uncharacterized protein</fullName>
    </submittedName>
</protein>
<organism evidence="1 2">
    <name type="scientific">Xenorhabdus cabanillasii JM26</name>
    <dbReference type="NCBI Taxonomy" id="1427517"/>
    <lineage>
        <taxon>Bacteria</taxon>
        <taxon>Pseudomonadati</taxon>
        <taxon>Pseudomonadota</taxon>
        <taxon>Gammaproteobacteria</taxon>
        <taxon>Enterobacterales</taxon>
        <taxon>Morganellaceae</taxon>
        <taxon>Xenorhabdus</taxon>
    </lineage>
</organism>
<accession>W1IKY2</accession>